<dbReference type="InterPro" id="IPR011004">
    <property type="entry name" value="Trimer_LpxA-like_sf"/>
</dbReference>
<dbReference type="InterPro" id="IPR050484">
    <property type="entry name" value="Transf_Hexapept/Carb_Anhydrase"/>
</dbReference>
<organism evidence="1 2">
    <name type="scientific">Aliiglaciecola lipolytica E3</name>
    <dbReference type="NCBI Taxonomy" id="1127673"/>
    <lineage>
        <taxon>Bacteria</taxon>
        <taxon>Pseudomonadati</taxon>
        <taxon>Pseudomonadota</taxon>
        <taxon>Gammaproteobacteria</taxon>
        <taxon>Alteromonadales</taxon>
        <taxon>Alteromonadaceae</taxon>
        <taxon>Aliiglaciecola</taxon>
    </lineage>
</organism>
<evidence type="ECO:0000313" key="2">
    <source>
        <dbReference type="Proteomes" id="UP000006334"/>
    </source>
</evidence>
<dbReference type="PANTHER" id="PTHR13061:SF29">
    <property type="entry name" value="GAMMA CARBONIC ANHYDRASE-LIKE 1, MITOCHONDRIAL-RELATED"/>
    <property type="match status" value="1"/>
</dbReference>
<dbReference type="SUPFAM" id="SSF51161">
    <property type="entry name" value="Trimeric LpxA-like enzymes"/>
    <property type="match status" value="1"/>
</dbReference>
<accession>K6YDY3</accession>
<comment type="caution">
    <text evidence="1">The sequence shown here is derived from an EMBL/GenBank/DDBJ whole genome shotgun (WGS) entry which is preliminary data.</text>
</comment>
<name>K6YDY3_9ALTE</name>
<dbReference type="Pfam" id="PF00132">
    <property type="entry name" value="Hexapep"/>
    <property type="match status" value="2"/>
</dbReference>
<protein>
    <submittedName>
        <fullName evidence="1">Protein yrdA</fullName>
    </submittedName>
</protein>
<keyword evidence="2" id="KW-1185">Reference proteome</keyword>
<dbReference type="Gene3D" id="2.160.10.10">
    <property type="entry name" value="Hexapeptide repeat proteins"/>
    <property type="match status" value="1"/>
</dbReference>
<dbReference type="AlphaFoldDB" id="K6YDY3"/>
<dbReference type="InterPro" id="IPR047324">
    <property type="entry name" value="LbH_gamma_CA-like"/>
</dbReference>
<dbReference type="RefSeq" id="WP_008844639.1">
    <property type="nucleotide sequence ID" value="NZ_BAEN01000041.1"/>
</dbReference>
<dbReference type="eggNOG" id="COG0663">
    <property type="taxonomic scope" value="Bacteria"/>
</dbReference>
<sequence>MIYSIGDRKTSIADNVFIAPGSHVIGSVNLAENSSVWFNVVIRGDCDEITIGADTNIQDGSVLHTDENVPLIIGQGVTVGHKVMLHGCQIGDYSLIGINAVVLNGAKIGRYCLIGANSLVTENMQIPDGSVVMGSPAKIVKTLSDEQQALLKGSAEHYVDNAKHYMANLVPE</sequence>
<dbReference type="CDD" id="cd04645">
    <property type="entry name" value="LbH_gamma_CA_like"/>
    <property type="match status" value="1"/>
</dbReference>
<reference evidence="1 2" key="1">
    <citation type="journal article" date="2017" name="Antonie Van Leeuwenhoek">
        <title>Rhizobium rhizosphaerae sp. nov., a novel species isolated from rice rhizosphere.</title>
        <authorList>
            <person name="Zhao J.J."/>
            <person name="Zhang J."/>
            <person name="Zhang R.J."/>
            <person name="Zhang C.W."/>
            <person name="Yin H.Q."/>
            <person name="Zhang X.X."/>
        </authorList>
    </citation>
    <scope>NUCLEOTIDE SEQUENCE [LARGE SCALE GENOMIC DNA]</scope>
    <source>
        <strain evidence="1 2">E3</strain>
    </source>
</reference>
<dbReference type="EMBL" id="BAEN01000041">
    <property type="protein sequence ID" value="GAC14823.1"/>
    <property type="molecule type" value="Genomic_DNA"/>
</dbReference>
<dbReference type="STRING" id="1127673.GLIP_2195"/>
<gene>
    <name evidence="1" type="primary">yrdA</name>
    <name evidence="1" type="ORF">GLIP_2195</name>
</gene>
<dbReference type="OrthoDB" id="9803036at2"/>
<evidence type="ECO:0000313" key="1">
    <source>
        <dbReference type="EMBL" id="GAC14823.1"/>
    </source>
</evidence>
<dbReference type="PANTHER" id="PTHR13061">
    <property type="entry name" value="DYNACTIN SUBUNIT P25"/>
    <property type="match status" value="1"/>
</dbReference>
<dbReference type="InterPro" id="IPR001451">
    <property type="entry name" value="Hexapep"/>
</dbReference>
<proteinExistence type="predicted"/>
<dbReference type="Proteomes" id="UP000006334">
    <property type="component" value="Unassembled WGS sequence"/>
</dbReference>